<protein>
    <submittedName>
        <fullName evidence="1">Cytochrome P450 monooxygenase 75</fullName>
    </submittedName>
</protein>
<keyword evidence="1" id="KW-0503">Monooxygenase</keyword>
<comment type="caution">
    <text evidence="1">The sequence shown here is derived from an EMBL/GenBank/DDBJ whole genome shotgun (WGS) entry which is preliminary data.</text>
</comment>
<evidence type="ECO:0000313" key="1">
    <source>
        <dbReference type="EMBL" id="KAH9483175.1"/>
    </source>
</evidence>
<sequence length="596" mass="68574">MKVPPGPKYLLSLIPFFAKPSVIVYFSLSLLRQHVKLSIPQWMIIMLSIFARPCLFVLENYVSEWLNERAAAQHGAKLATRCPESSLSLVTEFTESILTGYPGDAMLRWFSLYGHTIRFTFLNNTIMSTDEPGHVKAILSSQFESFEKGPMLYSQLESFFGTGVFNADGEMWKSVSLQLFLNETMFTPIIRFHRAMTRPFFTKDRISHFDLFARTCDMSLATAKNRLSEGYSIDIQDLVSRFTLDSSTEFLFGGSVGSILGGLPYPPSSSRENPPEFYNHPSTTFVDAFTKGMGYTALRLIRGNQWPLSEFWKDVVAPLREIMDQFTEPLMQAALNKRGREEMIGTSEIKETMDDETLIGYLVKNTQDERLIKDELINLLVAGRDTTMCLLTFSVYMLSRYPDIERRLREEIYTHVGPNGNPTYDQIRDLRYMRAFLNEVLRFYPPVTNVKPVVLPPTTPDEKPIYVPANTSCMYTVINLHRRTDLWGPDALEFDPDRFLDERLQKYFLPNPFIFCPFNAGPRICLGQQLAYNEASFYLVRLLQQFTGFTLDKSANIPPPDHWASADRWKSREQIHPMSHLTMYVKGGLWVHMKEL</sequence>
<keyword evidence="1" id="KW-0560">Oxidoreductase</keyword>
<dbReference type="EMBL" id="JAFIQS020000004">
    <property type="protein sequence ID" value="KAH9483175.1"/>
    <property type="molecule type" value="Genomic_DNA"/>
</dbReference>
<gene>
    <name evidence="1" type="ORF">JR316_0005279</name>
</gene>
<evidence type="ECO:0000313" key="2">
    <source>
        <dbReference type="Proteomes" id="UP000664032"/>
    </source>
</evidence>
<proteinExistence type="predicted"/>
<dbReference type="Proteomes" id="UP000664032">
    <property type="component" value="Unassembled WGS sequence"/>
</dbReference>
<reference evidence="1" key="1">
    <citation type="submission" date="2021-10" db="EMBL/GenBank/DDBJ databases">
        <title>Psilocybe cubensis genome.</title>
        <authorList>
            <person name="Mckernan K.J."/>
            <person name="Crawford S."/>
            <person name="Trippe A."/>
            <person name="Kane L.T."/>
            <person name="Mclaughlin S."/>
        </authorList>
    </citation>
    <scope>NUCLEOTIDE SEQUENCE</scope>
    <source>
        <strain evidence="1">MGC-MH-2018</strain>
    </source>
</reference>
<accession>A0ACB8H596</accession>
<organism evidence="1 2">
    <name type="scientific">Psilocybe cubensis</name>
    <name type="common">Psychedelic mushroom</name>
    <name type="synonym">Stropharia cubensis</name>
    <dbReference type="NCBI Taxonomy" id="181762"/>
    <lineage>
        <taxon>Eukaryota</taxon>
        <taxon>Fungi</taxon>
        <taxon>Dikarya</taxon>
        <taxon>Basidiomycota</taxon>
        <taxon>Agaricomycotina</taxon>
        <taxon>Agaricomycetes</taxon>
        <taxon>Agaricomycetidae</taxon>
        <taxon>Agaricales</taxon>
        <taxon>Agaricineae</taxon>
        <taxon>Strophariaceae</taxon>
        <taxon>Psilocybe</taxon>
    </lineage>
</organism>
<keyword evidence="2" id="KW-1185">Reference proteome</keyword>
<name>A0ACB8H596_PSICU</name>